<protein>
    <recommendedName>
        <fullName evidence="3">DUF2533 family protein</fullName>
    </recommendedName>
</protein>
<gene>
    <name evidence="1" type="ORF">J2S06_001880</name>
</gene>
<evidence type="ECO:0008006" key="3">
    <source>
        <dbReference type="Google" id="ProtNLM"/>
    </source>
</evidence>
<name>A0ABT9VP92_9BACI</name>
<comment type="caution">
    <text evidence="1">The sequence shown here is derived from an EMBL/GenBank/DDBJ whole genome shotgun (WGS) entry which is preliminary data.</text>
</comment>
<accession>A0ABT9VP92</accession>
<dbReference type="Proteomes" id="UP001225646">
    <property type="component" value="Unassembled WGS sequence"/>
</dbReference>
<reference evidence="1 2" key="1">
    <citation type="submission" date="2023-07" db="EMBL/GenBank/DDBJ databases">
        <title>Genomic Encyclopedia of Type Strains, Phase IV (KMG-IV): sequencing the most valuable type-strain genomes for metagenomic binning, comparative biology and taxonomic classification.</title>
        <authorList>
            <person name="Goeker M."/>
        </authorList>
    </citation>
    <scope>NUCLEOTIDE SEQUENCE [LARGE SCALE GENOMIC DNA]</scope>
    <source>
        <strain evidence="1 2">DSM 19092</strain>
    </source>
</reference>
<dbReference type="Pfam" id="PF10752">
    <property type="entry name" value="DUF2533"/>
    <property type="match status" value="1"/>
</dbReference>
<organism evidence="1 2">
    <name type="scientific">Aeribacillus alveayuensis</name>
    <dbReference type="NCBI Taxonomy" id="279215"/>
    <lineage>
        <taxon>Bacteria</taxon>
        <taxon>Bacillati</taxon>
        <taxon>Bacillota</taxon>
        <taxon>Bacilli</taxon>
        <taxon>Bacillales</taxon>
        <taxon>Bacillaceae</taxon>
        <taxon>Aeribacillus</taxon>
    </lineage>
</organism>
<keyword evidence="2" id="KW-1185">Reference proteome</keyword>
<dbReference type="RefSeq" id="WP_044896313.1">
    <property type="nucleotide sequence ID" value="NZ_JAUSTR010000006.1"/>
</dbReference>
<dbReference type="EMBL" id="JAUSTR010000006">
    <property type="protein sequence ID" value="MDQ0162803.1"/>
    <property type="molecule type" value="Genomic_DNA"/>
</dbReference>
<dbReference type="InterPro" id="IPR019688">
    <property type="entry name" value="DUF2533"/>
</dbReference>
<proteinExistence type="predicted"/>
<evidence type="ECO:0000313" key="2">
    <source>
        <dbReference type="Proteomes" id="UP001225646"/>
    </source>
</evidence>
<sequence length="90" mass="10758">MTEVHKEITKHSNRQHQLIKSFIALERMREEYIDEAVQRCLQNKPFSVDKINAVTEEINQLAKEGIIPTRKHVTIEMVKEYVQRKFQHEV</sequence>
<evidence type="ECO:0000313" key="1">
    <source>
        <dbReference type="EMBL" id="MDQ0162803.1"/>
    </source>
</evidence>